<evidence type="ECO:0000256" key="3">
    <source>
        <dbReference type="ARBA" id="ARBA00022741"/>
    </source>
</evidence>
<comment type="cofactor">
    <cofactor evidence="6">
        <name>Mg(2+)</name>
        <dbReference type="ChEBI" id="CHEBI:18420"/>
    </cofactor>
</comment>
<sequence length="689" mass="75083">MVSPSVRRIDTGRGTVDRLLRTLATTVFGPPAVTESNTSIESVLQEQRVFQPPAEMAAAARIGSLESYRAMAAAATKDPDGFWGEAARRELHWFEPFHTVLDWSEPPFARWFEGGTTNLSYNCLDRHLEGAKAEKTALIWEGEPGDVRRFSYRELHAEVCKAANALKAMGIGKGDLVALYMPMIPEAAIAMLACARIGAPHSVVFGGFSAEALRDRLKDGEAKAVITADGGFRKDKPVSLKPAVDAALAEGACPSVTGVLVVQRTKQPVEMVAGRDQWWHDLVDAQGSDCPAEPMASEDRLFVLYTSGSTGKPKGVVHTTAGYNLWAHLTFQWIFDIRDNDVYWCTADVGWITGHSYIVYGPLSNGATTVMYEGAPRPSKPGAFWELIQKHGITIFYTAPTAIRAFMKSGRQVPDQFDMSSLRLLGTVGEPINPEAWMWYRDVIGGNRCPIVDTWWQTETGGVMISPLPGATPTKPGSATLPLPGIQADIVDGEGNSCGPDEGGYLAVRAPWPGMMRTVHGNPQRFRESYWEHIRPADGSYLYFAGDGARRDADGYFWVMGRVDDVINVSGHRLGTMEIESALVSHPAVAEAAVVGRPDDLKGEGIVAFVTLESGRESSDDLIKQLRAHVGTEIGPIARPDEIRCSDALPKTRSGKIMRRILRALAAGQEVSGDTSTLEDRSVLDRLRA</sequence>
<dbReference type="GO" id="GO:0003987">
    <property type="term" value="F:acetate-CoA ligase activity"/>
    <property type="evidence" value="ECO:0007669"/>
    <property type="project" value="UniProtKB-UniRule"/>
</dbReference>
<organism evidence="10 11">
    <name type="scientific">Parasynechococcus marenigrum (strain WH8102)</name>
    <dbReference type="NCBI Taxonomy" id="84588"/>
    <lineage>
        <taxon>Bacteria</taxon>
        <taxon>Bacillati</taxon>
        <taxon>Cyanobacteriota</taxon>
        <taxon>Cyanophyceae</taxon>
        <taxon>Synechococcales</taxon>
        <taxon>Prochlorococcaceae</taxon>
        <taxon>Parasynechococcus</taxon>
        <taxon>Parasynechococcus marenigrum</taxon>
    </lineage>
</organism>
<dbReference type="Proteomes" id="UP000001422">
    <property type="component" value="Chromosome"/>
</dbReference>
<dbReference type="PANTHER" id="PTHR24095">
    <property type="entry name" value="ACETYL-COENZYME A SYNTHETASE"/>
    <property type="match status" value="1"/>
</dbReference>
<comment type="PTM">
    <text evidence="6">Acetylated. Deacetylation by the SIR2-homolog deacetylase activates the enzyme.</text>
</comment>
<evidence type="ECO:0000259" key="8">
    <source>
        <dbReference type="Pfam" id="PF13193"/>
    </source>
</evidence>
<feature type="binding site" evidence="6">
    <location>
        <begin position="429"/>
        <end position="431"/>
    </location>
    <ligand>
        <name>ATP</name>
        <dbReference type="ChEBI" id="CHEBI:30616"/>
    </ligand>
</feature>
<feature type="binding site" evidence="6">
    <location>
        <position position="547"/>
    </location>
    <ligand>
        <name>ATP</name>
        <dbReference type="ChEBI" id="CHEBI:30616"/>
    </ligand>
</feature>
<feature type="domain" description="Acetyl-coenzyme A synthetase N-terminal" evidence="9">
    <location>
        <begin position="68"/>
        <end position="123"/>
    </location>
</feature>
<dbReference type="EC" id="6.2.1.1" evidence="6"/>
<dbReference type="GO" id="GO:0016208">
    <property type="term" value="F:AMP binding"/>
    <property type="evidence" value="ECO:0007669"/>
    <property type="project" value="InterPro"/>
</dbReference>
<dbReference type="KEGG" id="syw:SYNW1013"/>
<dbReference type="eggNOG" id="COG0365">
    <property type="taxonomic scope" value="Bacteria"/>
</dbReference>
<dbReference type="FunFam" id="3.40.50.12780:FF:000001">
    <property type="entry name" value="Acetyl-coenzyme A synthetase"/>
    <property type="match status" value="1"/>
</dbReference>
<dbReference type="GO" id="GO:0005829">
    <property type="term" value="C:cytosol"/>
    <property type="evidence" value="ECO:0007669"/>
    <property type="project" value="TreeGrafter"/>
</dbReference>
<evidence type="ECO:0000256" key="1">
    <source>
        <dbReference type="ARBA" id="ARBA00006432"/>
    </source>
</evidence>
<evidence type="ECO:0000259" key="9">
    <source>
        <dbReference type="Pfam" id="PF16177"/>
    </source>
</evidence>
<dbReference type="InterPro" id="IPR045851">
    <property type="entry name" value="AMP-bd_C_sf"/>
</dbReference>
<keyword evidence="6" id="KW-0460">Magnesium</keyword>
<dbReference type="InterPro" id="IPR000873">
    <property type="entry name" value="AMP-dep_synth/lig_dom"/>
</dbReference>
<dbReference type="AlphaFoldDB" id="Q7U7H1"/>
<proteinExistence type="inferred from homology"/>
<comment type="similarity">
    <text evidence="1 6">Belongs to the ATP-dependent AMP-binding enzyme family.</text>
</comment>
<dbReference type="NCBIfam" id="TIGR02188">
    <property type="entry name" value="Ac_CoA_lig_AcsA"/>
    <property type="match status" value="1"/>
</dbReference>
<dbReference type="Pfam" id="PF13193">
    <property type="entry name" value="AMP-binding_C"/>
    <property type="match status" value="1"/>
</dbReference>
<dbReference type="EMBL" id="BX569691">
    <property type="protein sequence ID" value="CAE07528.1"/>
    <property type="molecule type" value="Genomic_DNA"/>
</dbReference>
<dbReference type="PANTHER" id="PTHR24095:SF14">
    <property type="entry name" value="ACETYL-COENZYME A SYNTHETASE 1"/>
    <property type="match status" value="1"/>
</dbReference>
<reference evidence="10 11" key="1">
    <citation type="journal article" date="2003" name="Nature">
        <title>The genome of a motile marine Synechococcus.</title>
        <authorList>
            <person name="Palenik B."/>
            <person name="Brahamsha B."/>
            <person name="Larimer F."/>
            <person name="Land M."/>
            <person name="Hauser L."/>
            <person name="Chain P."/>
            <person name="Lamerdin J."/>
            <person name="Regala W."/>
            <person name="Allen E.A."/>
            <person name="McCarren J."/>
            <person name="Paulsen I."/>
            <person name="Dufresne A."/>
            <person name="Partensky F."/>
            <person name="Webb E."/>
            <person name="Waterbury J."/>
        </authorList>
    </citation>
    <scope>NUCLEOTIDE SEQUENCE [LARGE SCALE GENOMIC DNA]</scope>
    <source>
        <strain evidence="10 11">WH8102</strain>
    </source>
</reference>
<feature type="binding site" evidence="6">
    <location>
        <position position="573"/>
    </location>
    <ligand>
        <name>ATP</name>
        <dbReference type="ChEBI" id="CHEBI:30616"/>
    </ligand>
</feature>
<feature type="binding site" evidence="6">
    <location>
        <position position="570"/>
    </location>
    <ligand>
        <name>CoA</name>
        <dbReference type="ChEBI" id="CHEBI:57287"/>
    </ligand>
</feature>
<protein>
    <recommendedName>
        <fullName evidence="6">Acetyl-coenzyme A synthetase</fullName>
        <shortName evidence="6">AcCoA synthetase</shortName>
        <shortName evidence="6">Acs</shortName>
        <ecNumber evidence="6">6.2.1.1</ecNumber>
    </recommendedName>
    <alternativeName>
        <fullName evidence="6">Acetate--CoA ligase</fullName>
    </alternativeName>
    <alternativeName>
        <fullName evidence="6">Acyl-activating enzyme</fullName>
    </alternativeName>
</protein>
<gene>
    <name evidence="10" type="primary">acs</name>
    <name evidence="6" type="synonym">acsA</name>
    <name evidence="10" type="ordered locus">SYNW1013</name>
</gene>
<keyword evidence="5 6" id="KW-0007">Acetylation</keyword>
<dbReference type="GO" id="GO:0046872">
    <property type="term" value="F:metal ion binding"/>
    <property type="evidence" value="ECO:0007669"/>
    <property type="project" value="UniProtKB-KW"/>
</dbReference>
<evidence type="ECO:0000256" key="2">
    <source>
        <dbReference type="ARBA" id="ARBA00022598"/>
    </source>
</evidence>
<dbReference type="HOGENOM" id="CLU_000022_3_6_3"/>
<dbReference type="CDD" id="cd05966">
    <property type="entry name" value="ACS"/>
    <property type="match status" value="1"/>
</dbReference>
<keyword evidence="6" id="KW-0479">Metal-binding</keyword>
<keyword evidence="2 6" id="KW-0436">Ligase</keyword>
<evidence type="ECO:0000256" key="4">
    <source>
        <dbReference type="ARBA" id="ARBA00022840"/>
    </source>
</evidence>
<name>Q7U7H1_PARMW</name>
<feature type="modified residue" description="N6-acetyllysine" evidence="6">
    <location>
        <position position="656"/>
    </location>
</feature>
<dbReference type="GO" id="GO:0019427">
    <property type="term" value="P:acetyl-CoA biosynthetic process from acetate"/>
    <property type="evidence" value="ECO:0007669"/>
    <property type="project" value="UniProtKB-UniRule"/>
</dbReference>
<dbReference type="InterPro" id="IPR020845">
    <property type="entry name" value="AMP-binding_CS"/>
</dbReference>
<evidence type="ECO:0000259" key="7">
    <source>
        <dbReference type="Pfam" id="PF00501"/>
    </source>
</evidence>
<dbReference type="HAMAP" id="MF_01123">
    <property type="entry name" value="Ac_CoA_synth"/>
    <property type="match status" value="1"/>
</dbReference>
<dbReference type="Pfam" id="PF16177">
    <property type="entry name" value="ACAS_N"/>
    <property type="match status" value="1"/>
</dbReference>
<dbReference type="Gene3D" id="3.30.300.30">
    <property type="match status" value="1"/>
</dbReference>
<feature type="binding site" evidence="6">
    <location>
        <begin position="453"/>
        <end position="458"/>
    </location>
    <ligand>
        <name>ATP</name>
        <dbReference type="ChEBI" id="CHEBI:30616"/>
    </ligand>
</feature>
<feature type="binding site" evidence="6">
    <location>
        <position position="562"/>
    </location>
    <ligand>
        <name>ATP</name>
        <dbReference type="ChEBI" id="CHEBI:30616"/>
    </ligand>
</feature>
<feature type="domain" description="AMP-dependent synthetase/ligase" evidence="7">
    <location>
        <begin position="131"/>
        <end position="517"/>
    </location>
</feature>
<dbReference type="Gene3D" id="3.40.50.12780">
    <property type="entry name" value="N-terminal domain of ligase-like"/>
    <property type="match status" value="1"/>
</dbReference>
<dbReference type="InterPro" id="IPR032387">
    <property type="entry name" value="ACAS_N"/>
</dbReference>
<dbReference type="NCBIfam" id="NF001208">
    <property type="entry name" value="PRK00174.1"/>
    <property type="match status" value="1"/>
</dbReference>
<feature type="binding site" evidence="6">
    <location>
        <position position="589"/>
    </location>
    <ligand>
        <name>Mg(2+)</name>
        <dbReference type="ChEBI" id="CHEBI:18420"/>
    </ligand>
</feature>
<feature type="binding site" evidence="6">
    <location>
        <position position="586"/>
    </location>
    <ligand>
        <name>Mg(2+)</name>
        <dbReference type="ChEBI" id="CHEBI:18420"/>
    </ligand>
</feature>
<feature type="domain" description="AMP-binding enzyme C-terminal" evidence="8">
    <location>
        <begin position="578"/>
        <end position="656"/>
    </location>
</feature>
<feature type="binding site" evidence="6">
    <location>
        <position position="584"/>
    </location>
    <ligand>
        <name>Mg(2+)</name>
        <dbReference type="ChEBI" id="CHEBI:18420"/>
    </ligand>
</feature>
<comment type="function">
    <text evidence="6">Catalyzes the conversion of acetate into acetyl-CoA (AcCoA), an essential intermediate at the junction of anabolic and catabolic pathways. AcsA undergoes a two-step reaction. In the first half reaction, AcsA combines acetate with ATP to form acetyl-adenylate (AcAMP) intermediate. In the second half reaction, it can then transfer the acetyl group from AcAMP to the sulfhydryl group of CoA, forming the product AcCoA.</text>
</comment>
<dbReference type="STRING" id="84588.SYNW1013"/>
<keyword evidence="11" id="KW-1185">Reference proteome</keyword>
<feature type="binding site" evidence="6">
    <location>
        <position position="353"/>
    </location>
    <ligand>
        <name>CoA</name>
        <dbReference type="ChEBI" id="CHEBI:57287"/>
    </ligand>
</feature>
<comment type="catalytic activity">
    <reaction evidence="6">
        <text>acetate + ATP + CoA = acetyl-CoA + AMP + diphosphate</text>
        <dbReference type="Rhea" id="RHEA:23176"/>
        <dbReference type="ChEBI" id="CHEBI:30089"/>
        <dbReference type="ChEBI" id="CHEBI:30616"/>
        <dbReference type="ChEBI" id="CHEBI:33019"/>
        <dbReference type="ChEBI" id="CHEBI:57287"/>
        <dbReference type="ChEBI" id="CHEBI:57288"/>
        <dbReference type="ChEBI" id="CHEBI:456215"/>
        <dbReference type="EC" id="6.2.1.1"/>
    </reaction>
</comment>
<comment type="caution">
    <text evidence="6">Lacks conserved residue(s) required for the propagation of feature annotation.</text>
</comment>
<dbReference type="Pfam" id="PF00501">
    <property type="entry name" value="AMP-binding"/>
    <property type="match status" value="1"/>
</dbReference>
<dbReference type="GO" id="GO:0005524">
    <property type="term" value="F:ATP binding"/>
    <property type="evidence" value="ECO:0007669"/>
    <property type="project" value="UniProtKB-KW"/>
</dbReference>
<evidence type="ECO:0000313" key="11">
    <source>
        <dbReference type="Proteomes" id="UP000001422"/>
    </source>
</evidence>
<evidence type="ECO:0000313" key="10">
    <source>
        <dbReference type="EMBL" id="CAE07528.1"/>
    </source>
</evidence>
<dbReference type="InterPro" id="IPR011904">
    <property type="entry name" value="Ac_CoA_lig"/>
</dbReference>
<dbReference type="InterPro" id="IPR042099">
    <property type="entry name" value="ANL_N_sf"/>
</dbReference>
<evidence type="ECO:0000256" key="5">
    <source>
        <dbReference type="ARBA" id="ARBA00022990"/>
    </source>
</evidence>
<keyword evidence="4 6" id="KW-0067">ATP-binding</keyword>
<keyword evidence="3 6" id="KW-0547">Nucleotide-binding</keyword>
<dbReference type="InterPro" id="IPR025110">
    <property type="entry name" value="AMP-bd_C"/>
</dbReference>
<dbReference type="PROSITE" id="PS00455">
    <property type="entry name" value="AMP_BINDING"/>
    <property type="match status" value="1"/>
</dbReference>
<accession>Q7U7H1</accession>
<feature type="binding site" evidence="6">
    <location>
        <begin position="233"/>
        <end position="236"/>
    </location>
    <ligand>
        <name>CoA</name>
        <dbReference type="ChEBI" id="CHEBI:57287"/>
    </ligand>
</feature>
<evidence type="ECO:0000256" key="6">
    <source>
        <dbReference type="HAMAP-Rule" id="MF_01123"/>
    </source>
</evidence>
<dbReference type="SUPFAM" id="SSF56801">
    <property type="entry name" value="Acetyl-CoA synthetase-like"/>
    <property type="match status" value="1"/>
</dbReference>